<dbReference type="OrthoDB" id="1357832at2"/>
<protein>
    <submittedName>
        <fullName evidence="1">Uncharacterized protein</fullName>
    </submittedName>
</protein>
<gene>
    <name evidence="1" type="ORF">SAMN05444377_10834</name>
</gene>
<keyword evidence="2" id="KW-1185">Reference proteome</keyword>
<evidence type="ECO:0000313" key="2">
    <source>
        <dbReference type="Proteomes" id="UP000184147"/>
    </source>
</evidence>
<dbReference type="Proteomes" id="UP000184147">
    <property type="component" value="Unassembled WGS sequence"/>
</dbReference>
<proteinExistence type="predicted"/>
<evidence type="ECO:0000313" key="1">
    <source>
        <dbReference type="EMBL" id="SHF40377.1"/>
    </source>
</evidence>
<organism evidence="1 2">
    <name type="scientific">Flavobacterium fontis</name>
    <dbReference type="NCBI Taxonomy" id="1124188"/>
    <lineage>
        <taxon>Bacteria</taxon>
        <taxon>Pseudomonadati</taxon>
        <taxon>Bacteroidota</taxon>
        <taxon>Flavobacteriia</taxon>
        <taxon>Flavobacteriales</taxon>
        <taxon>Flavobacteriaceae</taxon>
        <taxon>Flavobacterium</taxon>
    </lineage>
</organism>
<name>A0A1M5BDG9_9FLAO</name>
<dbReference type="AlphaFoldDB" id="A0A1M5BDG9"/>
<accession>A0A1M5BDG9</accession>
<reference evidence="1 2" key="1">
    <citation type="submission" date="2016-11" db="EMBL/GenBank/DDBJ databases">
        <authorList>
            <person name="Jaros S."/>
            <person name="Januszkiewicz K."/>
            <person name="Wedrychowicz H."/>
        </authorList>
    </citation>
    <scope>NUCLEOTIDE SEQUENCE [LARGE SCALE GENOMIC DNA]</scope>
    <source>
        <strain evidence="1 2">DSM 25660</strain>
    </source>
</reference>
<sequence>MSADQLRDAVLDFFEHIEKYYGCTTEITEGFMTGSSQLDPDNTTWNLAEFQLIRAAYRTTGNRFMLEGPGVYYEIAAEKIMDFKQPGRHKYEFIEQYGFDVFRITRLHFQSKY</sequence>
<dbReference type="STRING" id="1124188.SAMN05444377_10834"/>
<dbReference type="RefSeq" id="WP_073363244.1">
    <property type="nucleotide sequence ID" value="NZ_FQVQ01000008.1"/>
</dbReference>
<dbReference type="EMBL" id="FQVQ01000008">
    <property type="protein sequence ID" value="SHF40377.1"/>
    <property type="molecule type" value="Genomic_DNA"/>
</dbReference>